<sequence>LPDIEVQLATEREEKLLLQNDLDYEVARHTREQRAFTEEVESLREKFERKQTAFVNLQEEMEQLRTLHQEKLGETTQQHESEKQTLQQEKEKLTSEVTSLGKALQNSHNMLDGMQASMQSLQAKVKLHEEEMRREMEEKRKLEEQLGNLQQHLNNDEQKKSESSSQIKSLETEVLSLRSGLERSKMERDDAVTKFEENVRASASLLERVNQVEKESEDLRHELKLANELAEKRKKVMDQQAVESQENNAKFTERINALLLEHETSSAKSIENYESKVKILEETCKRQEQELIRMNHQDRVKTRELDTLQQQIRDQQSTLSSLENSSGWFERALKDAEKMAAEKEEDHLQQLEDAKSEHEKEMEFSSKEKEVEEAERQVALAMNETTTRDATIERMKQDVLDEVSKQKLIEKKGHQALKDLKKQLVMEKKRSEKLQEKMKEISSSNSNLDELLQVVDLNDKTTTGDGSSVSSFSFRDFISNKQNPDTSSQAGTSNLSSTPVATATVSKAESRDLLSRLTSVQQEKWNLEEKVRHLEESAGAMADELVEKTKLLQQYVHHTRADVHKMRSSNEELASRTFGNRVRSIITGQEEADVTNIRELNRKLTRMLEEEMTKNMAL</sequence>
<feature type="coiled-coil region" evidence="1">
    <location>
        <begin position="417"/>
        <end position="454"/>
    </location>
</feature>
<dbReference type="InParanoid" id="H2Y397"/>
<dbReference type="GeneTree" id="ENSGT00720000108868"/>
<accession>H2Y397</accession>
<evidence type="ECO:0000256" key="2">
    <source>
        <dbReference type="SAM" id="MobiDB-lite"/>
    </source>
</evidence>
<evidence type="ECO:0008006" key="5">
    <source>
        <dbReference type="Google" id="ProtNLM"/>
    </source>
</evidence>
<dbReference type="PANTHER" id="PTHR18978:SF1">
    <property type="entry name" value="GRIP1-ASSOCIATED PROTEIN 1"/>
    <property type="match status" value="1"/>
</dbReference>
<proteinExistence type="predicted"/>
<keyword evidence="4" id="KW-1185">Reference proteome</keyword>
<reference evidence="3" key="2">
    <citation type="journal article" date="2008" name="Genome Biol.">
        <title>Improved genome assembly and evidence-based global gene model set for the chordate Ciona intestinalis: new insight into intron and operon populations.</title>
        <authorList>
            <person name="Satou Y."/>
            <person name="Mineta K."/>
            <person name="Ogasawara M."/>
            <person name="Sasakura Y."/>
            <person name="Shoguchi E."/>
            <person name="Ueno K."/>
            <person name="Yamada L."/>
            <person name="Matsumoto J."/>
            <person name="Wasserscheid J."/>
            <person name="Dewar K."/>
            <person name="Wiley G.B."/>
            <person name="Macmil S.L."/>
            <person name="Roe B.A."/>
            <person name="Zeller R.W."/>
            <person name="Hastings K.E."/>
            <person name="Lemaire P."/>
            <person name="Lindquist E."/>
            <person name="Endo T."/>
            <person name="Hotta K."/>
            <person name="Inaba K."/>
        </authorList>
    </citation>
    <scope>NUCLEOTIDE SEQUENCE [LARGE SCALE GENOMIC DNA]</scope>
    <source>
        <strain evidence="3">wild type</strain>
    </source>
</reference>
<reference evidence="4" key="1">
    <citation type="journal article" date="2002" name="Science">
        <title>The draft genome of Ciona intestinalis: insights into chordate and vertebrate origins.</title>
        <authorList>
            <person name="Dehal P."/>
            <person name="Satou Y."/>
            <person name="Campbell R.K."/>
            <person name="Chapman J."/>
            <person name="Degnan B."/>
            <person name="De Tomaso A."/>
            <person name="Davidson B."/>
            <person name="Di Gregorio A."/>
            <person name="Gelpke M."/>
            <person name="Goodstein D.M."/>
            <person name="Harafuji N."/>
            <person name="Hastings K.E."/>
            <person name="Ho I."/>
            <person name="Hotta K."/>
            <person name="Huang W."/>
            <person name="Kawashima T."/>
            <person name="Lemaire P."/>
            <person name="Martinez D."/>
            <person name="Meinertzhagen I.A."/>
            <person name="Necula S."/>
            <person name="Nonaka M."/>
            <person name="Putnam N."/>
            <person name="Rash S."/>
            <person name="Saiga H."/>
            <person name="Satake M."/>
            <person name="Terry A."/>
            <person name="Yamada L."/>
            <person name="Wang H.G."/>
            <person name="Awazu S."/>
            <person name="Azumi K."/>
            <person name="Boore J."/>
            <person name="Branno M."/>
            <person name="Chin-Bow S."/>
            <person name="DeSantis R."/>
            <person name="Doyle S."/>
            <person name="Francino P."/>
            <person name="Keys D.N."/>
            <person name="Haga S."/>
            <person name="Hayashi H."/>
            <person name="Hino K."/>
            <person name="Imai K.S."/>
            <person name="Inaba K."/>
            <person name="Kano S."/>
            <person name="Kobayashi K."/>
            <person name="Kobayashi M."/>
            <person name="Lee B.I."/>
            <person name="Makabe K.W."/>
            <person name="Manohar C."/>
            <person name="Matassi G."/>
            <person name="Medina M."/>
            <person name="Mochizuki Y."/>
            <person name="Mount S."/>
            <person name="Morishita T."/>
            <person name="Miura S."/>
            <person name="Nakayama A."/>
            <person name="Nishizaka S."/>
            <person name="Nomoto H."/>
            <person name="Ohta F."/>
            <person name="Oishi K."/>
            <person name="Rigoutsos I."/>
            <person name="Sano M."/>
            <person name="Sasaki A."/>
            <person name="Sasakura Y."/>
            <person name="Shoguchi E."/>
            <person name="Shin-i T."/>
            <person name="Spagnuolo A."/>
            <person name="Stainier D."/>
            <person name="Suzuki M.M."/>
            <person name="Tassy O."/>
            <person name="Takatori N."/>
            <person name="Tokuoka M."/>
            <person name="Yagi K."/>
            <person name="Yoshizaki F."/>
            <person name="Wada S."/>
            <person name="Zhang C."/>
            <person name="Hyatt P.D."/>
            <person name="Larimer F."/>
            <person name="Detter C."/>
            <person name="Doggett N."/>
            <person name="Glavina T."/>
            <person name="Hawkins T."/>
            <person name="Richardson P."/>
            <person name="Lucas S."/>
            <person name="Kohara Y."/>
            <person name="Levine M."/>
            <person name="Satoh N."/>
            <person name="Rokhsar D.S."/>
        </authorList>
    </citation>
    <scope>NUCLEOTIDE SEQUENCE [LARGE SCALE GENOMIC DNA]</scope>
</reference>
<evidence type="ECO:0000313" key="4">
    <source>
        <dbReference type="Proteomes" id="UP000008144"/>
    </source>
</evidence>
<reference evidence="3" key="4">
    <citation type="submission" date="2025-09" db="UniProtKB">
        <authorList>
            <consortium name="Ensembl"/>
        </authorList>
    </citation>
    <scope>IDENTIFICATION</scope>
</reference>
<dbReference type="GO" id="GO:0098978">
    <property type="term" value="C:glutamatergic synapse"/>
    <property type="evidence" value="ECO:0000318"/>
    <property type="project" value="GO_Central"/>
</dbReference>
<dbReference type="GO" id="GO:0099158">
    <property type="term" value="P:regulation of recycling endosome localization within postsynapse"/>
    <property type="evidence" value="ECO:0000318"/>
    <property type="project" value="GO_Central"/>
</dbReference>
<dbReference type="FunCoup" id="H2Y397">
    <property type="interactions" value="172"/>
</dbReference>
<dbReference type="HOGENOM" id="CLU_019728_0_0_1"/>
<keyword evidence="1" id="KW-0175">Coiled coil</keyword>
<dbReference type="InterPro" id="IPR026204">
    <property type="entry name" value="GRIPAP1"/>
</dbReference>
<protein>
    <recommendedName>
        <fullName evidence="5">GRIP domain-containing protein</fullName>
    </recommendedName>
</protein>
<dbReference type="OMA" id="SINTEFC"/>
<organism evidence="3 4">
    <name type="scientific">Ciona intestinalis</name>
    <name type="common">Transparent sea squirt</name>
    <name type="synonym">Ascidia intestinalis</name>
    <dbReference type="NCBI Taxonomy" id="7719"/>
    <lineage>
        <taxon>Eukaryota</taxon>
        <taxon>Metazoa</taxon>
        <taxon>Chordata</taxon>
        <taxon>Tunicata</taxon>
        <taxon>Ascidiacea</taxon>
        <taxon>Phlebobranchia</taxon>
        <taxon>Cionidae</taxon>
        <taxon>Ciona</taxon>
    </lineage>
</organism>
<dbReference type="GO" id="GO:0099152">
    <property type="term" value="P:regulation of neurotransmitter receptor transport, endosome to postsynaptic membrane"/>
    <property type="evidence" value="ECO:0000318"/>
    <property type="project" value="GO_Central"/>
</dbReference>
<dbReference type="STRING" id="7719.ENSCINP00000036382"/>
<dbReference type="GO" id="GO:0098998">
    <property type="term" value="C:extrinsic component of postsynaptic early endosome membrane"/>
    <property type="evidence" value="ECO:0000318"/>
    <property type="project" value="GO_Central"/>
</dbReference>
<name>H2Y397_CIOIN</name>
<feature type="region of interest" description="Disordered" evidence="2">
    <location>
        <begin position="480"/>
        <end position="507"/>
    </location>
</feature>
<dbReference type="Proteomes" id="UP000008144">
    <property type="component" value="Chromosome 10"/>
</dbReference>
<dbReference type="EMBL" id="EAAA01000549">
    <property type="status" value="NOT_ANNOTATED_CDS"/>
    <property type="molecule type" value="Genomic_DNA"/>
</dbReference>
<reference evidence="3" key="3">
    <citation type="submission" date="2025-08" db="UniProtKB">
        <authorList>
            <consortium name="Ensembl"/>
        </authorList>
    </citation>
    <scope>IDENTIFICATION</scope>
</reference>
<feature type="region of interest" description="Disordered" evidence="2">
    <location>
        <begin position="340"/>
        <end position="375"/>
    </location>
</feature>
<feature type="region of interest" description="Disordered" evidence="2">
    <location>
        <begin position="73"/>
        <end position="92"/>
    </location>
</feature>
<evidence type="ECO:0000313" key="3">
    <source>
        <dbReference type="Ensembl" id="ENSCINP00000036382.1"/>
    </source>
</evidence>
<dbReference type="Ensembl" id="ENSCINT00000033787.1">
    <property type="protein sequence ID" value="ENSCINP00000036382.1"/>
    <property type="gene ID" value="ENSCING00000019118.1"/>
</dbReference>
<dbReference type="AlphaFoldDB" id="H2Y397"/>
<dbReference type="PANTHER" id="PTHR18978">
    <property type="entry name" value="GRIP-1 ASSOCIATED PROTEIN 1"/>
    <property type="match status" value="1"/>
</dbReference>
<evidence type="ECO:0000256" key="1">
    <source>
        <dbReference type="SAM" id="Coils"/>
    </source>
</evidence>